<dbReference type="Pfam" id="PF04531">
    <property type="entry name" value="Phage_holin_1"/>
    <property type="match status" value="1"/>
</dbReference>
<reference evidence="2" key="1">
    <citation type="journal article" date="2021" name="Proc. Natl. Acad. Sci. U.S.A.">
        <title>A Catalog of Tens of Thousands of Viruses from Human Metagenomes Reveals Hidden Associations with Chronic Diseases.</title>
        <authorList>
            <person name="Tisza M.J."/>
            <person name="Buck C.B."/>
        </authorList>
    </citation>
    <scope>NUCLEOTIDE SEQUENCE</scope>
    <source>
        <strain evidence="2">Ctr0w28</strain>
    </source>
</reference>
<feature type="transmembrane region" description="Helical" evidence="1">
    <location>
        <begin position="12"/>
        <end position="32"/>
    </location>
</feature>
<evidence type="ECO:0000313" key="2">
    <source>
        <dbReference type="EMBL" id="DAD96969.1"/>
    </source>
</evidence>
<dbReference type="InterPro" id="IPR006485">
    <property type="entry name" value="Phage-like_holin"/>
</dbReference>
<keyword evidence="1" id="KW-1133">Transmembrane helix</keyword>
<name>A0A8S5NQK5_9CAUD</name>
<keyword evidence="1" id="KW-0472">Membrane</keyword>
<accession>A0A8S5NQK5</accession>
<dbReference type="EMBL" id="BK015227">
    <property type="protein sequence ID" value="DAD96969.1"/>
    <property type="molecule type" value="Genomic_DNA"/>
</dbReference>
<dbReference type="NCBIfam" id="TIGR01598">
    <property type="entry name" value="holin_phiLC3"/>
    <property type="match status" value="1"/>
</dbReference>
<sequence length="85" mass="9256">MINWKVRLKNKTFWLTAVPAVLLLASQVLKLLGVEWDYTGLADQLTAIVGTIFAILALLGVVNDPTTQGVGDSRQALTYETPKGK</sequence>
<keyword evidence="1" id="KW-0812">Transmembrane</keyword>
<evidence type="ECO:0000256" key="1">
    <source>
        <dbReference type="SAM" id="Phobius"/>
    </source>
</evidence>
<proteinExistence type="predicted"/>
<protein>
    <submittedName>
        <fullName evidence="2">Holin</fullName>
    </submittedName>
</protein>
<feature type="transmembrane region" description="Helical" evidence="1">
    <location>
        <begin position="44"/>
        <end position="62"/>
    </location>
</feature>
<organism evidence="2">
    <name type="scientific">Myoviridae sp. ctr0w28</name>
    <dbReference type="NCBI Taxonomy" id="2826703"/>
    <lineage>
        <taxon>Viruses</taxon>
        <taxon>Duplodnaviria</taxon>
        <taxon>Heunggongvirae</taxon>
        <taxon>Uroviricota</taxon>
        <taxon>Caudoviricetes</taxon>
    </lineage>
</organism>